<comment type="caution">
    <text evidence="1">The sequence shown here is derived from an EMBL/GenBank/DDBJ whole genome shotgun (WGS) entry which is preliminary data.</text>
</comment>
<dbReference type="OrthoDB" id="954305at2"/>
<dbReference type="Proteomes" id="UP000074310">
    <property type="component" value="Unassembled WGS sequence"/>
</dbReference>
<evidence type="ECO:0000313" key="2">
    <source>
        <dbReference type="Proteomes" id="UP000074310"/>
    </source>
</evidence>
<name>A0A147I7T4_9SPHN</name>
<dbReference type="PATRIC" id="fig|869719.3.peg.3670"/>
<evidence type="ECO:0000313" key="1">
    <source>
        <dbReference type="EMBL" id="KTT75040.1"/>
    </source>
</evidence>
<dbReference type="AlphaFoldDB" id="A0A147I7T4"/>
<dbReference type="Pfam" id="PF04237">
    <property type="entry name" value="YjbR"/>
    <property type="match status" value="1"/>
</dbReference>
<sequence length="115" mass="12832">MTFADWDDVAAFALTFPATEASTSYGQPAIKTRGKLICSTGHEPGSFHVAVPHEEKAVLIDSDPATFWQTPHYASWPGLLVRYGSDDPDRIRRVITRAWWDRATLKQRAGHGPRP</sequence>
<reference evidence="1 2" key="1">
    <citation type="journal article" date="2016" name="Front. Microbiol.">
        <title>Genomic Resource of Rice Seed Associated Bacteria.</title>
        <authorList>
            <person name="Midha S."/>
            <person name="Bansal K."/>
            <person name="Sharma S."/>
            <person name="Kumar N."/>
            <person name="Patil P.P."/>
            <person name="Chaudhry V."/>
            <person name="Patil P.B."/>
        </authorList>
    </citation>
    <scope>NUCLEOTIDE SEQUENCE [LARGE SCALE GENOMIC DNA]</scope>
    <source>
        <strain evidence="1 2">NS334</strain>
    </source>
</reference>
<proteinExistence type="predicted"/>
<organism evidence="1 2">
    <name type="scientific">Sphingomonas endophytica</name>
    <dbReference type="NCBI Taxonomy" id="869719"/>
    <lineage>
        <taxon>Bacteria</taxon>
        <taxon>Pseudomonadati</taxon>
        <taxon>Pseudomonadota</taxon>
        <taxon>Alphaproteobacteria</taxon>
        <taxon>Sphingomonadales</taxon>
        <taxon>Sphingomonadaceae</taxon>
        <taxon>Sphingomonas</taxon>
    </lineage>
</organism>
<keyword evidence="2" id="KW-1185">Reference proteome</keyword>
<gene>
    <name evidence="1" type="ORF">NS334_04150</name>
</gene>
<evidence type="ECO:0008006" key="3">
    <source>
        <dbReference type="Google" id="ProtNLM"/>
    </source>
</evidence>
<dbReference type="InterPro" id="IPR058532">
    <property type="entry name" value="YjbR/MT2646/Rv2570-like"/>
</dbReference>
<protein>
    <recommendedName>
        <fullName evidence="3">MmcQ/YjbR family DNA-binding protein</fullName>
    </recommendedName>
</protein>
<dbReference type="EMBL" id="LDTB01000009">
    <property type="protein sequence ID" value="KTT75040.1"/>
    <property type="molecule type" value="Genomic_DNA"/>
</dbReference>
<dbReference type="RefSeq" id="WP_058754708.1">
    <property type="nucleotide sequence ID" value="NZ_LDTB01000009.1"/>
</dbReference>
<accession>A0A147I7T4</accession>